<dbReference type="Pfam" id="PF00814">
    <property type="entry name" value="TsaD"/>
    <property type="match status" value="1"/>
</dbReference>
<evidence type="ECO:0000259" key="1">
    <source>
        <dbReference type="Pfam" id="PF00814"/>
    </source>
</evidence>
<dbReference type="EMBL" id="SUPK01000003">
    <property type="protein sequence ID" value="TJY42725.1"/>
    <property type="molecule type" value="Genomic_DNA"/>
</dbReference>
<reference evidence="2 3" key="1">
    <citation type="submission" date="2019-04" db="EMBL/GenBank/DDBJ databases">
        <title>Cohnella sp. nov., isolated from soil.</title>
        <authorList>
            <person name="Kim W."/>
        </authorList>
    </citation>
    <scope>NUCLEOTIDE SEQUENCE [LARGE SCALE GENOMIC DNA]</scope>
    <source>
        <strain evidence="2 3">CAU 1483</strain>
    </source>
</reference>
<dbReference type="NCBIfam" id="TIGR03725">
    <property type="entry name" value="T6A_YeaZ"/>
    <property type="match status" value="1"/>
</dbReference>
<dbReference type="InterPro" id="IPR022496">
    <property type="entry name" value="T6A_TsaB"/>
</dbReference>
<dbReference type="Gene3D" id="3.30.420.40">
    <property type="match status" value="1"/>
</dbReference>
<proteinExistence type="predicted"/>
<dbReference type="PANTHER" id="PTHR11735">
    <property type="entry name" value="TRNA N6-ADENOSINE THREONYLCARBAMOYLTRANSFERASE"/>
    <property type="match status" value="1"/>
</dbReference>
<comment type="caution">
    <text evidence="2">The sequence shown here is derived from an EMBL/GenBank/DDBJ whole genome shotgun (WGS) entry which is preliminary data.</text>
</comment>
<accession>A0A4U0FD36</accession>
<dbReference type="PANTHER" id="PTHR11735:SF11">
    <property type="entry name" value="TRNA THREONYLCARBAMOYLADENOSINE BIOSYNTHESIS PROTEIN TSAB"/>
    <property type="match status" value="1"/>
</dbReference>
<dbReference type="OrthoDB" id="9784166at2"/>
<dbReference type="AlphaFoldDB" id="A0A4U0FD36"/>
<keyword evidence="2" id="KW-0808">Transferase</keyword>
<keyword evidence="3" id="KW-1185">Reference proteome</keyword>
<evidence type="ECO:0000313" key="2">
    <source>
        <dbReference type="EMBL" id="TJY42725.1"/>
    </source>
</evidence>
<protein>
    <submittedName>
        <fullName evidence="2">tRNA (Adenosine(37)-N6)-threonylcarbamoyltransferase complex dimerization subunit type 1 TsaB</fullName>
    </submittedName>
</protein>
<dbReference type="InterPro" id="IPR000905">
    <property type="entry name" value="Gcp-like_dom"/>
</dbReference>
<organism evidence="2 3">
    <name type="scientific">Cohnella pontilimi</name>
    <dbReference type="NCBI Taxonomy" id="2564100"/>
    <lineage>
        <taxon>Bacteria</taxon>
        <taxon>Bacillati</taxon>
        <taxon>Bacillota</taxon>
        <taxon>Bacilli</taxon>
        <taxon>Bacillales</taxon>
        <taxon>Paenibacillaceae</taxon>
        <taxon>Cohnella</taxon>
    </lineage>
</organism>
<dbReference type="InterPro" id="IPR043129">
    <property type="entry name" value="ATPase_NBD"/>
</dbReference>
<dbReference type="SUPFAM" id="SSF53067">
    <property type="entry name" value="Actin-like ATPase domain"/>
    <property type="match status" value="2"/>
</dbReference>
<dbReference type="GO" id="GO:0005829">
    <property type="term" value="C:cytosol"/>
    <property type="evidence" value="ECO:0007669"/>
    <property type="project" value="TreeGrafter"/>
</dbReference>
<dbReference type="RefSeq" id="WP_136777144.1">
    <property type="nucleotide sequence ID" value="NZ_SUPK01000003.1"/>
</dbReference>
<evidence type="ECO:0000313" key="3">
    <source>
        <dbReference type="Proteomes" id="UP000309673"/>
    </source>
</evidence>
<dbReference type="Proteomes" id="UP000309673">
    <property type="component" value="Unassembled WGS sequence"/>
</dbReference>
<feature type="domain" description="Gcp-like" evidence="1">
    <location>
        <begin position="43"/>
        <end position="147"/>
    </location>
</feature>
<gene>
    <name evidence="2" type="primary">tsaB</name>
    <name evidence="2" type="ORF">E5161_07735</name>
</gene>
<dbReference type="GO" id="GO:0002949">
    <property type="term" value="P:tRNA threonylcarbamoyladenosine modification"/>
    <property type="evidence" value="ECO:0007669"/>
    <property type="project" value="InterPro"/>
</dbReference>
<sequence>MTYKSAAPASSPVTVLAFDSSTAVFAAAVLRNGAVEASSQLFTERNHSVHVVAEMKRLLEQCGLKPENVDVVAVGQGPGSYTGVRIAVTAGKTLAWTWNKPLIGVSSLEALALGAWQSSDKPGGKVWVVPVMDARRGQVYTSRYTADSAGHWQTLDADEIRMAAEWALLLRNEAATLGDVSEIWFVGDTTVHELALVSTDTAGGVPVRAIPFAMEAGAVGSLAMLRHGRGEKDDVHTFVPNYTQLAEAEAKLQAAARRE</sequence>
<dbReference type="GO" id="GO:0016740">
    <property type="term" value="F:transferase activity"/>
    <property type="evidence" value="ECO:0007669"/>
    <property type="project" value="UniProtKB-KW"/>
</dbReference>
<dbReference type="CDD" id="cd24032">
    <property type="entry name" value="ASKHA_NBD_TsaB"/>
    <property type="match status" value="1"/>
</dbReference>
<name>A0A4U0FD36_9BACL</name>